<keyword evidence="3" id="KW-0964">Secreted</keyword>
<keyword evidence="4" id="KW-0272">Extracellular matrix</keyword>
<evidence type="ECO:0000256" key="6">
    <source>
        <dbReference type="ARBA" id="ARBA00022737"/>
    </source>
</evidence>
<feature type="non-terminal residue" evidence="14">
    <location>
        <position position="203"/>
    </location>
</feature>
<dbReference type="AlphaFoldDB" id="A0A7L3B1P5"/>
<comment type="caution">
    <text evidence="14">The sequence shown here is derived from an EMBL/GenBank/DDBJ whole genome shotgun (WGS) entry which is preliminary data.</text>
</comment>
<dbReference type="InterPro" id="IPR003599">
    <property type="entry name" value="Ig_sub"/>
</dbReference>
<evidence type="ECO:0000256" key="10">
    <source>
        <dbReference type="ARBA" id="ARBA00023180"/>
    </source>
</evidence>
<dbReference type="Gene3D" id="2.60.40.10">
    <property type="entry name" value="Immunoglobulins"/>
    <property type="match status" value="1"/>
</dbReference>
<evidence type="ECO:0000259" key="13">
    <source>
        <dbReference type="PROSITE" id="PS50993"/>
    </source>
</evidence>
<reference evidence="14 15" key="1">
    <citation type="submission" date="2019-09" db="EMBL/GenBank/DDBJ databases">
        <title>Bird 10,000 Genomes (B10K) Project - Family phase.</title>
        <authorList>
            <person name="Zhang G."/>
        </authorList>
    </citation>
    <scope>NUCLEOTIDE SEQUENCE [LARGE SCALE GENOMIC DNA]</scope>
    <source>
        <strain evidence="14">B10K-DU-003-42</strain>
        <tissue evidence="14">Mixed tissue sample</tissue>
    </source>
</reference>
<evidence type="ECO:0000256" key="2">
    <source>
        <dbReference type="ARBA" id="ARBA00004498"/>
    </source>
</evidence>
<dbReference type="SUPFAM" id="SSF48726">
    <property type="entry name" value="Immunoglobulin"/>
    <property type="match status" value="2"/>
</dbReference>
<dbReference type="SMART" id="SM00409">
    <property type="entry name" value="IG"/>
    <property type="match status" value="1"/>
</dbReference>
<dbReference type="InterPro" id="IPR013098">
    <property type="entry name" value="Ig_I-set"/>
</dbReference>
<dbReference type="Pfam" id="PF07474">
    <property type="entry name" value="G2F"/>
    <property type="match status" value="1"/>
</dbReference>
<evidence type="ECO:0000259" key="12">
    <source>
        <dbReference type="PROSITE" id="PS50835"/>
    </source>
</evidence>
<dbReference type="Pfam" id="PF07679">
    <property type="entry name" value="I-set"/>
    <property type="match status" value="1"/>
</dbReference>
<protein>
    <submittedName>
        <fullName evidence="14">HMCN2 protein</fullName>
    </submittedName>
</protein>
<dbReference type="PANTHER" id="PTHR10075:SF100">
    <property type="entry name" value="FASCICLIN-2"/>
    <property type="match status" value="1"/>
</dbReference>
<evidence type="ECO:0000256" key="11">
    <source>
        <dbReference type="ARBA" id="ARBA00023319"/>
    </source>
</evidence>
<dbReference type="Gene3D" id="2.40.155.10">
    <property type="entry name" value="Green fluorescent protein"/>
    <property type="match status" value="1"/>
</dbReference>
<keyword evidence="5" id="KW-0732">Signal</keyword>
<sequence length="203" mass="21349">TDAGLYRCVAENDAGTAAKVVTLALQSAPVVTVTPRAVTVHAGQRVLLHCSVEGEPTPSVEWRWDGEPLLEGPRAHVLPNATLLLPTVTHRDTGSYSCLARNALGSAVAHASLDVQGEPRRVRGSLVGTINTHELGIATLDASVLDDPLAGTSTIRSSIRSIPPTIGPLMRVLVAIIAPIYWSLAHNSGDARSGFPVTRGTFQ</sequence>
<dbReference type="InterPro" id="IPR003598">
    <property type="entry name" value="Ig_sub2"/>
</dbReference>
<keyword evidence="6" id="KW-0677">Repeat</keyword>
<keyword evidence="11" id="KW-0393">Immunoglobulin domain</keyword>
<name>A0A7L3B1P5_9AVES</name>
<proteinExistence type="predicted"/>
<dbReference type="PROSITE" id="PS50993">
    <property type="entry name" value="NIDOGEN_G2"/>
    <property type="match status" value="1"/>
</dbReference>
<keyword evidence="10" id="KW-0325">Glycoprotein</keyword>
<organism evidence="14 15">
    <name type="scientific">Syrrhaptes paradoxus</name>
    <name type="common">Pallas's sandgrouse</name>
    <dbReference type="NCBI Taxonomy" id="302527"/>
    <lineage>
        <taxon>Eukaryota</taxon>
        <taxon>Metazoa</taxon>
        <taxon>Chordata</taxon>
        <taxon>Craniata</taxon>
        <taxon>Vertebrata</taxon>
        <taxon>Euteleostomi</taxon>
        <taxon>Archelosauria</taxon>
        <taxon>Archosauria</taxon>
        <taxon>Dinosauria</taxon>
        <taxon>Saurischia</taxon>
        <taxon>Theropoda</taxon>
        <taxon>Coelurosauria</taxon>
        <taxon>Aves</taxon>
        <taxon>Neognathae</taxon>
        <taxon>Neoaves</taxon>
        <taxon>Columbimorphae</taxon>
        <taxon>Pterocliformes</taxon>
        <taxon>Pteroclidae</taxon>
        <taxon>Syrrhaptes</taxon>
    </lineage>
</organism>
<dbReference type="SUPFAM" id="SSF54511">
    <property type="entry name" value="GFP-like"/>
    <property type="match status" value="1"/>
</dbReference>
<dbReference type="SMART" id="SM00408">
    <property type="entry name" value="IGc2"/>
    <property type="match status" value="1"/>
</dbReference>
<evidence type="ECO:0000256" key="5">
    <source>
        <dbReference type="ARBA" id="ARBA00022729"/>
    </source>
</evidence>
<dbReference type="InterPro" id="IPR006605">
    <property type="entry name" value="G2_nidogen/fibulin_G2F"/>
</dbReference>
<dbReference type="InterPro" id="IPR036179">
    <property type="entry name" value="Ig-like_dom_sf"/>
</dbReference>
<gene>
    <name evidence="14" type="primary">Hmcn2_1</name>
    <name evidence="14" type="ORF">SYRPAR_R00898</name>
</gene>
<evidence type="ECO:0000256" key="7">
    <source>
        <dbReference type="ARBA" id="ARBA00022837"/>
    </source>
</evidence>
<dbReference type="GO" id="GO:0007411">
    <property type="term" value="P:axon guidance"/>
    <property type="evidence" value="ECO:0007669"/>
    <property type="project" value="TreeGrafter"/>
</dbReference>
<dbReference type="EMBL" id="VZTO01016522">
    <property type="protein sequence ID" value="NXT25054.1"/>
    <property type="molecule type" value="Genomic_DNA"/>
</dbReference>
<evidence type="ECO:0000313" key="15">
    <source>
        <dbReference type="Proteomes" id="UP000536260"/>
    </source>
</evidence>
<feature type="domain" description="Ig-like" evidence="12">
    <location>
        <begin position="29"/>
        <end position="114"/>
    </location>
</feature>
<evidence type="ECO:0000256" key="8">
    <source>
        <dbReference type="ARBA" id="ARBA00023136"/>
    </source>
</evidence>
<dbReference type="InterPro" id="IPR009017">
    <property type="entry name" value="GFP"/>
</dbReference>
<dbReference type="PROSITE" id="PS50835">
    <property type="entry name" value="IG_LIKE"/>
    <property type="match status" value="1"/>
</dbReference>
<dbReference type="InterPro" id="IPR007110">
    <property type="entry name" value="Ig-like_dom"/>
</dbReference>
<accession>A0A7L3B1P5</accession>
<dbReference type="PANTHER" id="PTHR10075">
    <property type="entry name" value="BASIGIN RELATED"/>
    <property type="match status" value="1"/>
</dbReference>
<dbReference type="Proteomes" id="UP000536260">
    <property type="component" value="Unassembled WGS sequence"/>
</dbReference>
<evidence type="ECO:0000256" key="3">
    <source>
        <dbReference type="ARBA" id="ARBA00022525"/>
    </source>
</evidence>
<keyword evidence="7" id="KW-0106">Calcium</keyword>
<dbReference type="GO" id="GO:0098632">
    <property type="term" value="F:cell-cell adhesion mediator activity"/>
    <property type="evidence" value="ECO:0007669"/>
    <property type="project" value="TreeGrafter"/>
</dbReference>
<dbReference type="GO" id="GO:0070593">
    <property type="term" value="P:dendrite self-avoidance"/>
    <property type="evidence" value="ECO:0007669"/>
    <property type="project" value="TreeGrafter"/>
</dbReference>
<dbReference type="GO" id="GO:0030424">
    <property type="term" value="C:axon"/>
    <property type="evidence" value="ECO:0007669"/>
    <property type="project" value="TreeGrafter"/>
</dbReference>
<dbReference type="FunFam" id="2.60.40.10:FF:000004">
    <property type="entry name" value="DCC isoform 1"/>
    <property type="match status" value="1"/>
</dbReference>
<feature type="non-terminal residue" evidence="14">
    <location>
        <position position="1"/>
    </location>
</feature>
<comment type="subcellular location">
    <subcellularLocation>
        <location evidence="1">Membrane</location>
    </subcellularLocation>
    <subcellularLocation>
        <location evidence="2">Secreted</location>
        <location evidence="2">Extracellular space</location>
        <location evidence="2">Extracellular matrix</location>
    </subcellularLocation>
</comment>
<feature type="domain" description="Nidogen G2 beta-barrel" evidence="13">
    <location>
        <begin position="118"/>
        <end position="203"/>
    </location>
</feature>
<keyword evidence="8" id="KW-0472">Membrane</keyword>
<evidence type="ECO:0000256" key="9">
    <source>
        <dbReference type="ARBA" id="ARBA00023157"/>
    </source>
</evidence>
<evidence type="ECO:0000313" key="14">
    <source>
        <dbReference type="EMBL" id="NXT25054.1"/>
    </source>
</evidence>
<evidence type="ECO:0000256" key="1">
    <source>
        <dbReference type="ARBA" id="ARBA00004370"/>
    </source>
</evidence>
<evidence type="ECO:0000256" key="4">
    <source>
        <dbReference type="ARBA" id="ARBA00022530"/>
    </source>
</evidence>
<dbReference type="GO" id="GO:0005886">
    <property type="term" value="C:plasma membrane"/>
    <property type="evidence" value="ECO:0007669"/>
    <property type="project" value="TreeGrafter"/>
</dbReference>
<keyword evidence="9" id="KW-1015">Disulfide bond</keyword>
<keyword evidence="15" id="KW-1185">Reference proteome</keyword>
<dbReference type="InterPro" id="IPR013783">
    <property type="entry name" value="Ig-like_fold"/>
</dbReference>
<dbReference type="GO" id="GO:0007156">
    <property type="term" value="P:homophilic cell adhesion via plasma membrane adhesion molecules"/>
    <property type="evidence" value="ECO:0007669"/>
    <property type="project" value="TreeGrafter"/>
</dbReference>